<evidence type="ECO:0000313" key="2">
    <source>
        <dbReference type="Proteomes" id="UP000196531"/>
    </source>
</evidence>
<comment type="caution">
    <text evidence="1">The sequence shown here is derived from an EMBL/GenBank/DDBJ whole genome shotgun (WGS) entry which is preliminary data.</text>
</comment>
<accession>A0A1Y5FHX1</accession>
<dbReference type="EMBL" id="MAAO01000004">
    <property type="protein sequence ID" value="OUR98925.1"/>
    <property type="molecule type" value="Genomic_DNA"/>
</dbReference>
<name>A0A1Y5FHX1_9BACT</name>
<dbReference type="AlphaFoldDB" id="A0A1Y5FHX1"/>
<evidence type="ECO:0000313" key="1">
    <source>
        <dbReference type="EMBL" id="OUR98925.1"/>
    </source>
</evidence>
<gene>
    <name evidence="1" type="ORF">A9Q84_05805</name>
</gene>
<proteinExistence type="predicted"/>
<protein>
    <submittedName>
        <fullName evidence="1">Uncharacterized protein</fullName>
    </submittedName>
</protein>
<organism evidence="1 2">
    <name type="scientific">Halobacteriovorax marinus</name>
    <dbReference type="NCBI Taxonomy" id="97084"/>
    <lineage>
        <taxon>Bacteria</taxon>
        <taxon>Pseudomonadati</taxon>
        <taxon>Bdellovibrionota</taxon>
        <taxon>Bacteriovoracia</taxon>
        <taxon>Bacteriovoracales</taxon>
        <taxon>Halobacteriovoraceae</taxon>
        <taxon>Halobacteriovorax</taxon>
    </lineage>
</organism>
<reference evidence="2" key="1">
    <citation type="journal article" date="2017" name="Proc. Natl. Acad. Sci. U.S.A.">
        <title>Simulation of Deepwater Horizon oil plume reveals substrate specialization within a complex community of hydrocarbon-degraders.</title>
        <authorList>
            <person name="Hu P."/>
            <person name="Dubinsky E.A."/>
            <person name="Probst A.J."/>
            <person name="Wang J."/>
            <person name="Sieber C.M.K."/>
            <person name="Tom L.M."/>
            <person name="Gardinali P."/>
            <person name="Banfield J.F."/>
            <person name="Atlas R.M."/>
            <person name="Andersen G.L."/>
        </authorList>
    </citation>
    <scope>NUCLEOTIDE SEQUENCE [LARGE SCALE GENOMIC DNA]</scope>
</reference>
<sequence>MKVLLPILVLFIASSIIHGAEKKKIIYRYKKYEKFDFEDLVIEGETGSPGDLSIAPRYQRKFKNKLPYRKNFNVEIRKGVERVR</sequence>
<dbReference type="Proteomes" id="UP000196531">
    <property type="component" value="Unassembled WGS sequence"/>
</dbReference>